<organism evidence="1 2">
    <name type="scientific">Streptomyces lannensis</name>
    <dbReference type="NCBI Taxonomy" id="766498"/>
    <lineage>
        <taxon>Bacteria</taxon>
        <taxon>Bacillati</taxon>
        <taxon>Actinomycetota</taxon>
        <taxon>Actinomycetes</taxon>
        <taxon>Kitasatosporales</taxon>
        <taxon>Streptomycetaceae</taxon>
        <taxon>Streptomyces</taxon>
    </lineage>
</organism>
<evidence type="ECO:0008006" key="3">
    <source>
        <dbReference type="Google" id="ProtNLM"/>
    </source>
</evidence>
<dbReference type="Proteomes" id="UP001501563">
    <property type="component" value="Unassembled WGS sequence"/>
</dbReference>
<name>A0ABP7KUU6_9ACTN</name>
<sequence length="190" mass="21115">MRARDSFEALAEMLPPRPGSGLAVDWAVVEAAWGLEFPSDYKNVIAHYGDVRLGDYLQVIAPTAVTPDTWDEADARRGSMGFITADTRATWADTESTNIDAEPEELVTWGTATSADLFCWLTRGEPDKWPLLVFCHGDDAWVQHAFGMAEFLIRVLNPQPGVEVMAETPLWGDRSPSYVNSAERRRARGK</sequence>
<dbReference type="Pfam" id="PF14568">
    <property type="entry name" value="SUKH_6"/>
    <property type="match status" value="1"/>
</dbReference>
<proteinExistence type="predicted"/>
<gene>
    <name evidence="1" type="ORF">GCM10022207_61820</name>
</gene>
<dbReference type="InterPro" id="IPR037883">
    <property type="entry name" value="Knr4/Smi1-like_sf"/>
</dbReference>
<dbReference type="EMBL" id="BAAAZA010000021">
    <property type="protein sequence ID" value="GAA3886140.1"/>
    <property type="molecule type" value="Genomic_DNA"/>
</dbReference>
<accession>A0ABP7KUU6</accession>
<dbReference type="SUPFAM" id="SSF160631">
    <property type="entry name" value="SMI1/KNR4-like"/>
    <property type="match status" value="1"/>
</dbReference>
<keyword evidence="2" id="KW-1185">Reference proteome</keyword>
<reference evidence="2" key="1">
    <citation type="journal article" date="2019" name="Int. J. Syst. Evol. Microbiol.">
        <title>The Global Catalogue of Microorganisms (GCM) 10K type strain sequencing project: providing services to taxonomists for standard genome sequencing and annotation.</title>
        <authorList>
            <consortium name="The Broad Institute Genomics Platform"/>
            <consortium name="The Broad Institute Genome Sequencing Center for Infectious Disease"/>
            <person name="Wu L."/>
            <person name="Ma J."/>
        </authorList>
    </citation>
    <scope>NUCLEOTIDE SEQUENCE [LARGE SCALE GENOMIC DNA]</scope>
    <source>
        <strain evidence="2">JCM 16578</strain>
    </source>
</reference>
<comment type="caution">
    <text evidence="1">The sequence shown here is derived from an EMBL/GenBank/DDBJ whole genome shotgun (WGS) entry which is preliminary data.</text>
</comment>
<protein>
    <recommendedName>
        <fullName evidence="3">SMI1/KNR4 family protein</fullName>
    </recommendedName>
</protein>
<evidence type="ECO:0000313" key="1">
    <source>
        <dbReference type="EMBL" id="GAA3886140.1"/>
    </source>
</evidence>
<evidence type="ECO:0000313" key="2">
    <source>
        <dbReference type="Proteomes" id="UP001501563"/>
    </source>
</evidence>
<dbReference type="RefSeq" id="WP_345552686.1">
    <property type="nucleotide sequence ID" value="NZ_BAAAZA010000021.1"/>
</dbReference>